<dbReference type="GO" id="GO:0015012">
    <property type="term" value="P:heparan sulfate proteoglycan biosynthetic process"/>
    <property type="evidence" value="ECO:0007669"/>
    <property type="project" value="UniProtKB-ARBA"/>
</dbReference>
<reference evidence="3" key="1">
    <citation type="submission" date="2022-03" db="EMBL/GenBank/DDBJ databases">
        <authorList>
            <person name="Martin C."/>
        </authorList>
    </citation>
    <scope>NUCLEOTIDE SEQUENCE</scope>
</reference>
<dbReference type="PANTHER" id="PTHR11062:SF281">
    <property type="entry name" value="EXOSTOSIN-LIKE 2"/>
    <property type="match status" value="1"/>
</dbReference>
<dbReference type="AlphaFoldDB" id="A0A8J1TR05"/>
<dbReference type="PANTHER" id="PTHR11062">
    <property type="entry name" value="EXOSTOSIN HEPARAN SULFATE GLYCOSYLTRANSFERASE -RELATED"/>
    <property type="match status" value="1"/>
</dbReference>
<dbReference type="InterPro" id="IPR040911">
    <property type="entry name" value="Exostosin_GT47"/>
</dbReference>
<protein>
    <recommendedName>
        <fullName evidence="2">Exostosin GT47 domain-containing protein</fullName>
    </recommendedName>
</protein>
<comment type="similarity">
    <text evidence="1">Belongs to the glycosyltransferase 47 family.</text>
</comment>
<evidence type="ECO:0000256" key="1">
    <source>
        <dbReference type="ARBA" id="ARBA00010271"/>
    </source>
</evidence>
<evidence type="ECO:0000313" key="4">
    <source>
        <dbReference type="Proteomes" id="UP000749559"/>
    </source>
</evidence>
<evidence type="ECO:0000313" key="3">
    <source>
        <dbReference type="EMBL" id="CAH1789402.1"/>
    </source>
</evidence>
<proteinExistence type="inferred from homology"/>
<gene>
    <name evidence="3" type="ORF">OFUS_LOCUS14769</name>
</gene>
<dbReference type="OrthoDB" id="1924787at2759"/>
<sequence>MFTSKHRFVISVIIIGFLTALPYIIYTRVNIERLQSPQYITMRNNINLEADERLFDFIPSSGFSEEDSSSLKNKTADKIKIYIYQLDDRFNMNITTCLSDPTNKPLHGRGCNYFNYQGYGKTLETMDKEGYVVTSQCQFGLEPIFHNKLLRSGLVTKDASKADLFYIPYYAGLSCFCGRGFKTLEKIVWTIIKTSAFFKKGKPHFMALSTVQRDLHLGGWVNGCSFLSGRPRAEHMKFVIIEGAPSQPDLIPAPYPSYIHYLRPNAHVAIDNARPIHVLMAGNPMTAFRKYLKLELDDEYKKYKGTGRYSLCLQTHSVNYTRLGYKTFQALLTATMRNATFCLQPHGDTPTRKSFFDGLLSGCIPVIFTNHSAYYPFIDMQHAGFPYPYHTFTILLNEEDIMKNKRSVLKLLGDIPTETIRKMQERIVEIGKYFQYGFYDDDDDAFTLTIQNVMNKFHIKNKTSHS</sequence>
<evidence type="ECO:0000259" key="2">
    <source>
        <dbReference type="Pfam" id="PF03016"/>
    </source>
</evidence>
<dbReference type="Pfam" id="PF03016">
    <property type="entry name" value="Exostosin_GT47"/>
    <property type="match status" value="1"/>
</dbReference>
<dbReference type="InterPro" id="IPR004263">
    <property type="entry name" value="Exostosin"/>
</dbReference>
<accession>A0A8J1TR05</accession>
<organism evidence="3 4">
    <name type="scientific">Owenia fusiformis</name>
    <name type="common">Polychaete worm</name>
    <dbReference type="NCBI Taxonomy" id="6347"/>
    <lineage>
        <taxon>Eukaryota</taxon>
        <taxon>Metazoa</taxon>
        <taxon>Spiralia</taxon>
        <taxon>Lophotrochozoa</taxon>
        <taxon>Annelida</taxon>
        <taxon>Polychaeta</taxon>
        <taxon>Sedentaria</taxon>
        <taxon>Canalipalpata</taxon>
        <taxon>Sabellida</taxon>
        <taxon>Oweniida</taxon>
        <taxon>Oweniidae</taxon>
        <taxon>Owenia</taxon>
    </lineage>
</organism>
<comment type="caution">
    <text evidence="3">The sequence shown here is derived from an EMBL/GenBank/DDBJ whole genome shotgun (WGS) entry which is preliminary data.</text>
</comment>
<name>A0A8J1TR05_OWEFU</name>
<dbReference type="Proteomes" id="UP000749559">
    <property type="component" value="Unassembled WGS sequence"/>
</dbReference>
<feature type="domain" description="Exostosin GT47" evidence="2">
    <location>
        <begin position="78"/>
        <end position="406"/>
    </location>
</feature>
<dbReference type="GO" id="GO:0016757">
    <property type="term" value="F:glycosyltransferase activity"/>
    <property type="evidence" value="ECO:0007669"/>
    <property type="project" value="InterPro"/>
</dbReference>
<dbReference type="EMBL" id="CAIIXF020000007">
    <property type="protein sequence ID" value="CAH1789402.1"/>
    <property type="molecule type" value="Genomic_DNA"/>
</dbReference>
<keyword evidence="4" id="KW-1185">Reference proteome</keyword>